<accession>A0ABY6J392</accession>
<dbReference type="EMBL" id="CP107006">
    <property type="protein sequence ID" value="UYQ92774.1"/>
    <property type="molecule type" value="Genomic_DNA"/>
</dbReference>
<proteinExistence type="predicted"/>
<feature type="region of interest" description="Disordered" evidence="1">
    <location>
        <begin position="231"/>
        <end position="252"/>
    </location>
</feature>
<feature type="chain" id="PRO_5045661722" evidence="2">
    <location>
        <begin position="22"/>
        <end position="304"/>
    </location>
</feature>
<feature type="signal peptide" evidence="2">
    <location>
        <begin position="1"/>
        <end position="21"/>
    </location>
</feature>
<keyword evidence="4" id="KW-1185">Reference proteome</keyword>
<evidence type="ECO:0000256" key="2">
    <source>
        <dbReference type="SAM" id="SignalP"/>
    </source>
</evidence>
<sequence length="304" mass="34112">MKKLLSLCVLALLVLCQPGFAQKKKTPVKKKKTYKPVAAKKPAAPPIQYDALAAYIKVWGLVKYNHPAVAGDKLDADSVFLSNLYTVERVTTRAQFNVAMNKMLASLADSQLVSTTPTSDSWITRNTLFDDPLRAQLLAIAGNPPPVQATREKVSDQLESVLFYQDIQYPNMPFQMLSLARYWNSVHYSFSNDSQHWDTVLTQFVPGFYKARTEADVEQLMRNVMAASDQAHSANFNSRSTGSIPPSLKRKRVSGERGFSPEFVEEYRNKRRFRQLLDVAVITPPSGSGLISSKNLKSDWQFAV</sequence>
<evidence type="ECO:0000313" key="4">
    <source>
        <dbReference type="Proteomes" id="UP001162741"/>
    </source>
</evidence>
<organism evidence="3 4">
    <name type="scientific">Chitinophaga horti</name>
    <dbReference type="NCBI Taxonomy" id="2920382"/>
    <lineage>
        <taxon>Bacteria</taxon>
        <taxon>Pseudomonadati</taxon>
        <taxon>Bacteroidota</taxon>
        <taxon>Chitinophagia</taxon>
        <taxon>Chitinophagales</taxon>
        <taxon>Chitinophagaceae</taxon>
        <taxon>Chitinophaga</taxon>
    </lineage>
</organism>
<gene>
    <name evidence="3" type="ORF">MKQ68_22090</name>
</gene>
<keyword evidence="2" id="KW-0732">Signal</keyword>
<dbReference type="RefSeq" id="WP_264280977.1">
    <property type="nucleotide sequence ID" value="NZ_CP107006.1"/>
</dbReference>
<feature type="compositionally biased region" description="Polar residues" evidence="1">
    <location>
        <begin position="231"/>
        <end position="244"/>
    </location>
</feature>
<name>A0ABY6J392_9BACT</name>
<evidence type="ECO:0000313" key="3">
    <source>
        <dbReference type="EMBL" id="UYQ92774.1"/>
    </source>
</evidence>
<dbReference type="Proteomes" id="UP001162741">
    <property type="component" value="Chromosome"/>
</dbReference>
<evidence type="ECO:0000256" key="1">
    <source>
        <dbReference type="SAM" id="MobiDB-lite"/>
    </source>
</evidence>
<protein>
    <submittedName>
        <fullName evidence="3">Uncharacterized protein</fullName>
    </submittedName>
</protein>
<reference evidence="3" key="1">
    <citation type="submission" date="2022-10" db="EMBL/GenBank/DDBJ databases">
        <title>Chitinophaga sp. nov., isolated from soil.</title>
        <authorList>
            <person name="Jeon C.O."/>
        </authorList>
    </citation>
    <scope>NUCLEOTIDE SEQUENCE</scope>
    <source>
        <strain evidence="3">R8</strain>
    </source>
</reference>